<keyword evidence="1" id="KW-0732">Signal</keyword>
<organism evidence="2 3">
    <name type="scientific">Campylobacter iguaniorum</name>
    <dbReference type="NCBI Taxonomy" id="1244531"/>
    <lineage>
        <taxon>Bacteria</taxon>
        <taxon>Pseudomonadati</taxon>
        <taxon>Campylobacterota</taxon>
        <taxon>Epsilonproteobacteria</taxon>
        <taxon>Campylobacterales</taxon>
        <taxon>Campylobacteraceae</taxon>
        <taxon>Campylobacter</taxon>
    </lineage>
</organism>
<accession>A0A076FAA3</accession>
<dbReference type="eggNOG" id="COG3005">
    <property type="taxonomic scope" value="Bacteria"/>
</dbReference>
<dbReference type="KEGG" id="caj:CIG1485E_0537"/>
<dbReference type="OrthoDB" id="196859at2"/>
<dbReference type="STRING" id="1244531.CIG2463D_0537"/>
<dbReference type="RefSeq" id="WP_038453434.1">
    <property type="nucleotide sequence ID" value="NZ_CP009043.1"/>
</dbReference>
<evidence type="ECO:0000313" key="3">
    <source>
        <dbReference type="Proteomes" id="UP000028486"/>
    </source>
</evidence>
<gene>
    <name evidence="2" type="ORF">CIG1485E_0537</name>
</gene>
<name>A0A076FAA3_9BACT</name>
<dbReference type="HOGENOM" id="CLU_113255_0_0_7"/>
<keyword evidence="3" id="KW-1185">Reference proteome</keyword>
<reference evidence="3" key="1">
    <citation type="journal article" date="2014" name="Genome Announc.">
        <title>Complete Genome Sequence of Campylobacter iguaniorum Strain 1485ET, Isolated from a Bearded Dragon (Pogona vitticeps).</title>
        <authorList>
            <person name="Gilbert M.J."/>
            <person name="Miller W.G."/>
            <person name="Yee E."/>
            <person name="Kik M."/>
            <person name="Wagenaar J.A."/>
            <person name="Duim B."/>
        </authorList>
    </citation>
    <scope>NUCLEOTIDE SEQUENCE [LARGE SCALE GENOMIC DNA]</scope>
    <source>
        <strain evidence="3">1485E</strain>
    </source>
</reference>
<evidence type="ECO:0000256" key="1">
    <source>
        <dbReference type="SAM" id="SignalP"/>
    </source>
</evidence>
<sequence>MKKIILSLSMAASMFASTNLFVTSDQNTLKIDGAEVYFGSPATLIKDRKASKIVKFEGFIDAAHPDILFATKNYKLPLVRSKNIVKNGEKGSIELELSSSNLTNDQAMAWEDSGDIFYDKCTKCHGTHAPKEFDMLSWEGLYGSMKDRAQPTDNQEMQILRYLYAHSNDGILDEK</sequence>
<protein>
    <submittedName>
        <fullName evidence="2">Molybdopterin-containing oxidoreductase I, DMSO/TMAO/BSO reductase family, monoheme c-type cytochrome</fullName>
    </submittedName>
</protein>
<dbReference type="EMBL" id="CP009043">
    <property type="protein sequence ID" value="AII14402.1"/>
    <property type="molecule type" value="Genomic_DNA"/>
</dbReference>
<feature type="chain" id="PRO_5001711589" evidence="1">
    <location>
        <begin position="19"/>
        <end position="175"/>
    </location>
</feature>
<dbReference type="Proteomes" id="UP000028486">
    <property type="component" value="Chromosome"/>
</dbReference>
<evidence type="ECO:0000313" key="2">
    <source>
        <dbReference type="EMBL" id="AII14402.1"/>
    </source>
</evidence>
<dbReference type="AlphaFoldDB" id="A0A076FAA3"/>
<feature type="signal peptide" evidence="1">
    <location>
        <begin position="1"/>
        <end position="18"/>
    </location>
</feature>
<proteinExistence type="predicted"/>